<keyword evidence="3" id="KW-1185">Reference proteome</keyword>
<feature type="transmembrane region" description="Helical" evidence="1">
    <location>
        <begin position="362"/>
        <end position="381"/>
    </location>
</feature>
<keyword evidence="1" id="KW-1133">Transmembrane helix</keyword>
<keyword evidence="1" id="KW-0812">Transmembrane</keyword>
<accession>A0A4Q7Y7Q2</accession>
<protein>
    <recommendedName>
        <fullName evidence="4">Glycosyltransferase RgtA/B/C/D-like domain-containing protein</fullName>
    </recommendedName>
</protein>
<evidence type="ECO:0000256" key="1">
    <source>
        <dbReference type="SAM" id="Phobius"/>
    </source>
</evidence>
<reference evidence="2 3" key="1">
    <citation type="submission" date="2019-02" db="EMBL/GenBank/DDBJ databases">
        <title>Sequencing the genomes of 1000 actinobacteria strains.</title>
        <authorList>
            <person name="Klenk H.-P."/>
        </authorList>
    </citation>
    <scope>NUCLEOTIDE SEQUENCE [LARGE SCALE GENOMIC DNA]</scope>
    <source>
        <strain evidence="2 3">DSM 44509</strain>
    </source>
</reference>
<evidence type="ECO:0000313" key="2">
    <source>
        <dbReference type="EMBL" id="RZU33077.1"/>
    </source>
</evidence>
<keyword evidence="1" id="KW-0472">Membrane</keyword>
<dbReference type="Proteomes" id="UP000292507">
    <property type="component" value="Unassembled WGS sequence"/>
</dbReference>
<comment type="caution">
    <text evidence="2">The sequence shown here is derived from an EMBL/GenBank/DDBJ whole genome shotgun (WGS) entry which is preliminary data.</text>
</comment>
<name>A0A4Q7Y7Q2_9ACTN</name>
<evidence type="ECO:0008006" key="4">
    <source>
        <dbReference type="Google" id="ProtNLM"/>
    </source>
</evidence>
<organism evidence="2 3">
    <name type="scientific">Blastococcus saxobsidens</name>
    <dbReference type="NCBI Taxonomy" id="138336"/>
    <lineage>
        <taxon>Bacteria</taxon>
        <taxon>Bacillati</taxon>
        <taxon>Actinomycetota</taxon>
        <taxon>Actinomycetes</taxon>
        <taxon>Geodermatophilales</taxon>
        <taxon>Geodermatophilaceae</taxon>
        <taxon>Blastococcus</taxon>
    </lineage>
</organism>
<feature type="transmembrane region" description="Helical" evidence="1">
    <location>
        <begin position="96"/>
        <end position="116"/>
    </location>
</feature>
<feature type="transmembrane region" description="Helical" evidence="1">
    <location>
        <begin position="184"/>
        <end position="201"/>
    </location>
</feature>
<feature type="transmembrane region" description="Helical" evidence="1">
    <location>
        <begin position="43"/>
        <end position="62"/>
    </location>
</feature>
<dbReference type="EMBL" id="SHKV01000001">
    <property type="protein sequence ID" value="RZU33077.1"/>
    <property type="molecule type" value="Genomic_DNA"/>
</dbReference>
<feature type="transmembrane region" description="Helical" evidence="1">
    <location>
        <begin position="337"/>
        <end position="356"/>
    </location>
</feature>
<evidence type="ECO:0000313" key="3">
    <source>
        <dbReference type="Proteomes" id="UP000292507"/>
    </source>
</evidence>
<dbReference type="AlphaFoldDB" id="A0A4Q7Y7Q2"/>
<proteinExistence type="predicted"/>
<feature type="transmembrane region" description="Helical" evidence="1">
    <location>
        <begin position="307"/>
        <end position="325"/>
    </location>
</feature>
<sequence length="428" mass="44757">MAAVLAGTVLLQPAAPVFLWDASGYWNGTQSVLRGGSTFEAGYLSLRGVLTSFVYLPAAVLVELTSDSLAGVAVLAQNAALIAVIGVVLLPRLVGLWRPVTTPVVLVSAAGTGVVLRGFAPFPLMDIWVAALLLTAALLLHGRSRWWLVAAGAAAGAAFNIRPAALLPLLLLAAAVLVARRSSGLWFAAGAVGALVPQFLLNRWRGTAWLPFPEESGALTELQASYAAYIVRYDTVIDDEAGPRLFFCSPGMADALEGRAPTSFSELAVTFLSNFPHALLFSAQKIGAALHWPLSTPYRIDEPGLDGLFALLITTITVVGAAFLLRHGLRARRGIALEQVAVGLVWIGSLATLVTSATETRFAVLLVLVGVAGLASVADRRPDLARGGSARRWVGWTLLAMVAVYAVGISGLGHPVPGIVVLEMCTGG</sequence>
<feature type="transmembrane region" description="Helical" evidence="1">
    <location>
        <begin position="123"/>
        <end position="140"/>
    </location>
</feature>
<feature type="transmembrane region" description="Helical" evidence="1">
    <location>
        <begin position="69"/>
        <end position="90"/>
    </location>
</feature>
<feature type="transmembrane region" description="Helical" evidence="1">
    <location>
        <begin position="393"/>
        <end position="413"/>
    </location>
</feature>
<gene>
    <name evidence="2" type="ORF">BKA19_2792</name>
</gene>
<feature type="transmembrane region" description="Helical" evidence="1">
    <location>
        <begin position="146"/>
        <end position="177"/>
    </location>
</feature>